<evidence type="ECO:0000256" key="3">
    <source>
        <dbReference type="ARBA" id="ARBA00022989"/>
    </source>
</evidence>
<comment type="caution">
    <text evidence="8">The sequence shown here is derived from an EMBL/GenBank/DDBJ whole genome shotgun (WGS) entry which is preliminary data.</text>
</comment>
<evidence type="ECO:0000256" key="5">
    <source>
        <dbReference type="ARBA" id="ARBA00023136"/>
    </source>
</evidence>
<dbReference type="GO" id="GO:0005739">
    <property type="term" value="C:mitochondrion"/>
    <property type="evidence" value="ECO:0007669"/>
    <property type="project" value="TreeGrafter"/>
</dbReference>
<proteinExistence type="predicted"/>
<dbReference type="GO" id="GO:0016020">
    <property type="term" value="C:membrane"/>
    <property type="evidence" value="ECO:0007669"/>
    <property type="project" value="UniProtKB-SubCell"/>
</dbReference>
<keyword evidence="4" id="KW-0175">Coiled coil</keyword>
<keyword evidence="3 6" id="KW-1133">Transmembrane helix</keyword>
<comment type="subcellular location">
    <subcellularLocation>
        <location evidence="1">Membrane</location>
        <topology evidence="1">Single-pass membrane protein</topology>
    </subcellularLocation>
</comment>
<dbReference type="Proteomes" id="UP001372834">
    <property type="component" value="Unassembled WGS sequence"/>
</dbReference>
<keyword evidence="2 6" id="KW-0812">Transmembrane</keyword>
<dbReference type="InterPro" id="IPR045866">
    <property type="entry name" value="FAM210A/B-like"/>
</dbReference>
<dbReference type="Pfam" id="PF06916">
    <property type="entry name" value="FAM210A-B_dom"/>
    <property type="match status" value="1"/>
</dbReference>
<feature type="domain" description="DUF1279" evidence="7">
    <location>
        <begin position="112"/>
        <end position="198"/>
    </location>
</feature>
<evidence type="ECO:0000256" key="1">
    <source>
        <dbReference type="ARBA" id="ARBA00004167"/>
    </source>
</evidence>
<evidence type="ECO:0000256" key="4">
    <source>
        <dbReference type="ARBA" id="ARBA00023054"/>
    </source>
</evidence>
<evidence type="ECO:0000259" key="7">
    <source>
        <dbReference type="Pfam" id="PF06916"/>
    </source>
</evidence>
<evidence type="ECO:0000256" key="2">
    <source>
        <dbReference type="ARBA" id="ARBA00022692"/>
    </source>
</evidence>
<accession>A0AAN8P7A5</accession>
<name>A0AAN8P7A5_POLSC</name>
<protein>
    <recommendedName>
        <fullName evidence="7">DUF1279 domain-containing protein</fullName>
    </recommendedName>
</protein>
<dbReference type="PANTHER" id="PTHR21377:SF1">
    <property type="entry name" value="PROTEIN FAM210A"/>
    <property type="match status" value="1"/>
</dbReference>
<dbReference type="EMBL" id="JAWJWE010000038">
    <property type="protein sequence ID" value="KAK6623229.1"/>
    <property type="molecule type" value="Genomic_DNA"/>
</dbReference>
<feature type="transmembrane region" description="Helical" evidence="6">
    <location>
        <begin position="121"/>
        <end position="144"/>
    </location>
</feature>
<evidence type="ECO:0000313" key="9">
    <source>
        <dbReference type="Proteomes" id="UP001372834"/>
    </source>
</evidence>
<keyword evidence="5 6" id="KW-0472">Membrane</keyword>
<reference evidence="8 9" key="1">
    <citation type="submission" date="2023-10" db="EMBL/GenBank/DDBJ databases">
        <title>Genomes of two closely related lineages of the louse Polyplax serrata with different host specificities.</title>
        <authorList>
            <person name="Martinu J."/>
            <person name="Tarabai H."/>
            <person name="Stefka J."/>
            <person name="Hypsa V."/>
        </authorList>
    </citation>
    <scope>NUCLEOTIDE SEQUENCE [LARGE SCALE GENOMIC DNA]</scope>
    <source>
        <strain evidence="8">HR10_N</strain>
    </source>
</reference>
<evidence type="ECO:0000313" key="8">
    <source>
        <dbReference type="EMBL" id="KAK6623229.1"/>
    </source>
</evidence>
<gene>
    <name evidence="8" type="ORF">RUM43_009081</name>
</gene>
<dbReference type="AlphaFoldDB" id="A0AAN8P7A5"/>
<organism evidence="8 9">
    <name type="scientific">Polyplax serrata</name>
    <name type="common">Common mouse louse</name>
    <dbReference type="NCBI Taxonomy" id="468196"/>
    <lineage>
        <taxon>Eukaryota</taxon>
        <taxon>Metazoa</taxon>
        <taxon>Ecdysozoa</taxon>
        <taxon>Arthropoda</taxon>
        <taxon>Hexapoda</taxon>
        <taxon>Insecta</taxon>
        <taxon>Pterygota</taxon>
        <taxon>Neoptera</taxon>
        <taxon>Paraneoptera</taxon>
        <taxon>Psocodea</taxon>
        <taxon>Troctomorpha</taxon>
        <taxon>Phthiraptera</taxon>
        <taxon>Anoplura</taxon>
        <taxon>Polyplacidae</taxon>
        <taxon>Polyplax</taxon>
    </lineage>
</organism>
<evidence type="ECO:0000256" key="6">
    <source>
        <dbReference type="SAM" id="Phobius"/>
    </source>
</evidence>
<sequence>MSCGLTCRLNSGVSFLRSVQRNLNGSIGKNRKSISCQNFRAISTVSGNVMLMQMQSIVAKDNNILMCCPLRWSSLKTLKCSGVTCMRSQFFNTRPPTGNDPVPQEKKLSMFQKIKKMWKEYWYVVFPVHLVTSAVWAGGFYYLVQSGIDIPALLLSLGAPESWVEKLKASNAGNIVLTYTLYKLVTPLRYAVTIGGTTYAINVLRKIGWMPPPLKNPLCKYTGNNTAALSTLKARSQDKMQVIKHVII</sequence>
<dbReference type="InterPro" id="IPR009688">
    <property type="entry name" value="FAM210A/B-like_dom"/>
</dbReference>
<dbReference type="PANTHER" id="PTHR21377">
    <property type="entry name" value="PROTEIN FAM210B, MITOCHONDRIAL"/>
    <property type="match status" value="1"/>
</dbReference>